<keyword evidence="1" id="KW-0812">Transmembrane</keyword>
<dbReference type="Gene3D" id="2.70.70.10">
    <property type="entry name" value="Glucose Permease (Domain IIA)"/>
    <property type="match status" value="1"/>
</dbReference>
<dbReference type="Pfam" id="PF01551">
    <property type="entry name" value="Peptidase_M23"/>
    <property type="match status" value="1"/>
</dbReference>
<evidence type="ECO:0000256" key="1">
    <source>
        <dbReference type="SAM" id="Phobius"/>
    </source>
</evidence>
<dbReference type="CDD" id="cd12797">
    <property type="entry name" value="M23_peptidase"/>
    <property type="match status" value="1"/>
</dbReference>
<dbReference type="EMBL" id="JABVEC010000014">
    <property type="protein sequence ID" value="MBC6467719.1"/>
    <property type="molecule type" value="Genomic_DNA"/>
</dbReference>
<gene>
    <name evidence="3" type="ORF">HKK74_19790</name>
</gene>
<dbReference type="InterPro" id="IPR016047">
    <property type="entry name" value="M23ase_b-sheet_dom"/>
</dbReference>
<dbReference type="PANTHER" id="PTHR21666:SF270">
    <property type="entry name" value="MUREIN HYDROLASE ACTIVATOR ENVC"/>
    <property type="match status" value="1"/>
</dbReference>
<organism evidence="3 4">
    <name type="scientific">Actinomadura alba</name>
    <dbReference type="NCBI Taxonomy" id="406431"/>
    <lineage>
        <taxon>Bacteria</taxon>
        <taxon>Bacillati</taxon>
        <taxon>Actinomycetota</taxon>
        <taxon>Actinomycetes</taxon>
        <taxon>Streptosporangiales</taxon>
        <taxon>Thermomonosporaceae</taxon>
        <taxon>Actinomadura</taxon>
    </lineage>
</organism>
<keyword evidence="1" id="KW-0472">Membrane</keyword>
<dbReference type="SUPFAM" id="SSF51261">
    <property type="entry name" value="Duplicated hybrid motif"/>
    <property type="match status" value="1"/>
</dbReference>
<dbReference type="InterPro" id="IPR011055">
    <property type="entry name" value="Dup_hybrid_motif"/>
</dbReference>
<evidence type="ECO:0000313" key="3">
    <source>
        <dbReference type="EMBL" id="MBC6467719.1"/>
    </source>
</evidence>
<dbReference type="RefSeq" id="WP_187244724.1">
    <property type="nucleotide sequence ID" value="NZ_BAAAOK010000010.1"/>
</dbReference>
<proteinExistence type="predicted"/>
<dbReference type="PANTHER" id="PTHR21666">
    <property type="entry name" value="PEPTIDASE-RELATED"/>
    <property type="match status" value="1"/>
</dbReference>
<accession>A0ABR7LS99</accession>
<name>A0ABR7LS99_9ACTN</name>
<keyword evidence="4" id="KW-1185">Reference proteome</keyword>
<keyword evidence="1" id="KW-1133">Transmembrane helix</keyword>
<protein>
    <submittedName>
        <fullName evidence="3">M23 family metallopeptidase</fullName>
    </submittedName>
</protein>
<feature type="transmembrane region" description="Helical" evidence="1">
    <location>
        <begin position="12"/>
        <end position="30"/>
    </location>
</feature>
<reference evidence="3 4" key="1">
    <citation type="submission" date="2020-06" db="EMBL/GenBank/DDBJ databases">
        <title>Actinomadura xiongansis sp. nov., isolated from soil of Baiyangdian.</title>
        <authorList>
            <person name="Zhang X."/>
        </authorList>
    </citation>
    <scope>NUCLEOTIDE SEQUENCE [LARGE SCALE GENOMIC DNA]</scope>
    <source>
        <strain evidence="3 4">HBUM206468</strain>
    </source>
</reference>
<dbReference type="Proteomes" id="UP000805614">
    <property type="component" value="Unassembled WGS sequence"/>
</dbReference>
<feature type="domain" description="M23ase beta-sheet core" evidence="2">
    <location>
        <begin position="127"/>
        <end position="234"/>
    </location>
</feature>
<sequence>MRRKFPIYLARIRMPLTVAGILLCVIPGWYQLGWLVLAGIVMIVIGVGTSFLPLGYVRRDPIQVSPPVQGDWIPVNSPADKVPSHGTHGYGQAYAVDLVHTPTDGTPWKGVHRWPPARRPEEFPSFGRPVLAPADGVVVRVHQRERDHWSRNSWPGLVYVLVEGMLRELTGPSRILGNHVILDLGDGVYAAMAHLRRKSVRVRKGQRVTAGEQLAECGNSGNSSEPHLHFQLMDHPSVLVAAGLPFAFDRYEIGGATVEGDVPGGQQTFTMTPPVPAETG</sequence>
<feature type="transmembrane region" description="Helical" evidence="1">
    <location>
        <begin position="36"/>
        <end position="57"/>
    </location>
</feature>
<evidence type="ECO:0000313" key="4">
    <source>
        <dbReference type="Proteomes" id="UP000805614"/>
    </source>
</evidence>
<comment type="caution">
    <text evidence="3">The sequence shown here is derived from an EMBL/GenBank/DDBJ whole genome shotgun (WGS) entry which is preliminary data.</text>
</comment>
<dbReference type="InterPro" id="IPR050570">
    <property type="entry name" value="Cell_wall_metabolism_enzyme"/>
</dbReference>
<evidence type="ECO:0000259" key="2">
    <source>
        <dbReference type="Pfam" id="PF01551"/>
    </source>
</evidence>